<reference evidence="3" key="2">
    <citation type="submission" date="2020-09" db="EMBL/GenBank/DDBJ databases">
        <authorList>
            <person name="Sun Q."/>
            <person name="Zhou Y."/>
        </authorList>
    </citation>
    <scope>NUCLEOTIDE SEQUENCE</scope>
    <source>
        <strain evidence="3">CGMCC 1.12919</strain>
    </source>
</reference>
<dbReference type="InterPro" id="IPR050237">
    <property type="entry name" value="ATP-dep_AMP-bd_enzyme"/>
</dbReference>
<evidence type="ECO:0000259" key="2">
    <source>
        <dbReference type="Pfam" id="PF13193"/>
    </source>
</evidence>
<dbReference type="Gene3D" id="3.30.300.30">
    <property type="match status" value="1"/>
</dbReference>
<dbReference type="GO" id="GO:0016878">
    <property type="term" value="F:acid-thiol ligase activity"/>
    <property type="evidence" value="ECO:0007669"/>
    <property type="project" value="UniProtKB-ARBA"/>
</dbReference>
<dbReference type="Proteomes" id="UP000637002">
    <property type="component" value="Unassembled WGS sequence"/>
</dbReference>
<protein>
    <submittedName>
        <fullName evidence="3">ATP-dependent acyl-CoA ligase</fullName>
    </submittedName>
</protein>
<evidence type="ECO:0000259" key="1">
    <source>
        <dbReference type="Pfam" id="PF00501"/>
    </source>
</evidence>
<dbReference type="InterPro" id="IPR025110">
    <property type="entry name" value="AMP-bd_C"/>
</dbReference>
<name>A0A916XNE7_9HYPH</name>
<gene>
    <name evidence="3" type="ORF">GCM10010994_50640</name>
</gene>
<dbReference type="RefSeq" id="WP_188611970.1">
    <property type="nucleotide sequence ID" value="NZ_BMGG01000010.1"/>
</dbReference>
<dbReference type="InterPro" id="IPR000873">
    <property type="entry name" value="AMP-dep_synth/lig_dom"/>
</dbReference>
<dbReference type="Pfam" id="PF00501">
    <property type="entry name" value="AMP-binding"/>
    <property type="match status" value="1"/>
</dbReference>
<accession>A0A916XNE7</accession>
<dbReference type="PROSITE" id="PS00455">
    <property type="entry name" value="AMP_BINDING"/>
    <property type="match status" value="1"/>
</dbReference>
<dbReference type="InterPro" id="IPR045851">
    <property type="entry name" value="AMP-bd_C_sf"/>
</dbReference>
<comment type="caution">
    <text evidence="3">The sequence shown here is derived from an EMBL/GenBank/DDBJ whole genome shotgun (WGS) entry which is preliminary data.</text>
</comment>
<sequence length="541" mass="59350">MENGWTDPRVPAADVCVLRDVLERYVRTQPDKVFLRFADGGEWTYRQMREEAVRAAHGLRALGVKQGEHVLSWLPNGRDAFRVWFGLNYLGAVYVPVNLAYRGSILAHVVENSDARLIVAHAELCGRLGAIDRAKLEEVVVIGGEAGADTGLAVHPAGALLAAEAGEPPALERPIMPWDTQSIIYTSGTTGPSKGVLSSYLHLYSMGAEPWPYFGPDDRGMCNLPLFHAGGTGAVYRSLVRGASVAVFDAFSTQDFWRLVREHGVTTTVLLGVMATFLVKQPPSEEDRGHGLKSVTMVPLCEDAELFSQRFGVEVYTTFNMTETSCPIVSERNPAALSSCGKPRAGVAVRIVDANDCEVPVGEVGELVVRTDRPWAMNHGYYKNPEATAKSWRNGWFHTGDAFRMDAAGDFFFVDRMKDAIRRRGENISSFEVETEICAHPAVKEAAVVAVPSEFAEDEVLAAVSLTDGAQLDPAELIAFLLPRMAHFMVPRYVRVLPDLPKTPTQKVQKHIVRSDGITADTWDREAAGIRIKREKIGISA</sequence>
<dbReference type="EMBL" id="BMGG01000010">
    <property type="protein sequence ID" value="GGC86588.1"/>
    <property type="molecule type" value="Genomic_DNA"/>
</dbReference>
<proteinExistence type="predicted"/>
<dbReference type="Pfam" id="PF13193">
    <property type="entry name" value="AMP-binding_C"/>
    <property type="match status" value="1"/>
</dbReference>
<dbReference type="AlphaFoldDB" id="A0A916XNE7"/>
<dbReference type="InterPro" id="IPR042099">
    <property type="entry name" value="ANL_N_sf"/>
</dbReference>
<feature type="domain" description="AMP-dependent synthetase/ligase" evidence="1">
    <location>
        <begin position="22"/>
        <end position="382"/>
    </location>
</feature>
<dbReference type="Gene3D" id="3.40.50.12780">
    <property type="entry name" value="N-terminal domain of ligase-like"/>
    <property type="match status" value="1"/>
</dbReference>
<reference evidence="3" key="1">
    <citation type="journal article" date="2014" name="Int. J. Syst. Evol. Microbiol.">
        <title>Complete genome sequence of Corynebacterium casei LMG S-19264T (=DSM 44701T), isolated from a smear-ripened cheese.</title>
        <authorList>
            <consortium name="US DOE Joint Genome Institute (JGI-PGF)"/>
            <person name="Walter F."/>
            <person name="Albersmeier A."/>
            <person name="Kalinowski J."/>
            <person name="Ruckert C."/>
        </authorList>
    </citation>
    <scope>NUCLEOTIDE SEQUENCE</scope>
    <source>
        <strain evidence="3">CGMCC 1.12919</strain>
    </source>
</reference>
<evidence type="ECO:0000313" key="4">
    <source>
        <dbReference type="Proteomes" id="UP000637002"/>
    </source>
</evidence>
<feature type="domain" description="AMP-binding enzyme C-terminal" evidence="2">
    <location>
        <begin position="432"/>
        <end position="507"/>
    </location>
</feature>
<keyword evidence="4" id="KW-1185">Reference proteome</keyword>
<keyword evidence="3" id="KW-0436">Ligase</keyword>
<evidence type="ECO:0000313" key="3">
    <source>
        <dbReference type="EMBL" id="GGC86588.1"/>
    </source>
</evidence>
<dbReference type="PANTHER" id="PTHR43767:SF1">
    <property type="entry name" value="NONRIBOSOMAL PEPTIDE SYNTHASE PES1 (EUROFUNG)-RELATED"/>
    <property type="match status" value="1"/>
</dbReference>
<dbReference type="SUPFAM" id="SSF56801">
    <property type="entry name" value="Acetyl-CoA synthetase-like"/>
    <property type="match status" value="1"/>
</dbReference>
<dbReference type="PANTHER" id="PTHR43767">
    <property type="entry name" value="LONG-CHAIN-FATTY-ACID--COA LIGASE"/>
    <property type="match status" value="1"/>
</dbReference>
<dbReference type="InterPro" id="IPR020845">
    <property type="entry name" value="AMP-binding_CS"/>
</dbReference>
<organism evidence="3 4">
    <name type="scientific">Chelatococcus reniformis</name>
    <dbReference type="NCBI Taxonomy" id="1494448"/>
    <lineage>
        <taxon>Bacteria</taxon>
        <taxon>Pseudomonadati</taxon>
        <taxon>Pseudomonadota</taxon>
        <taxon>Alphaproteobacteria</taxon>
        <taxon>Hyphomicrobiales</taxon>
        <taxon>Chelatococcaceae</taxon>
        <taxon>Chelatococcus</taxon>
    </lineage>
</organism>